<protein>
    <recommendedName>
        <fullName evidence="6">50S ribosomal protein L28</fullName>
    </recommendedName>
</protein>
<accession>A0A7X9E7H6</accession>
<dbReference type="InterPro" id="IPR026569">
    <property type="entry name" value="Ribosomal_bL28"/>
</dbReference>
<dbReference type="EMBL" id="JAAZNV010000012">
    <property type="protein sequence ID" value="NMB91922.1"/>
    <property type="molecule type" value="Genomic_DNA"/>
</dbReference>
<comment type="caution">
    <text evidence="4">The sequence shown here is derived from an EMBL/GenBank/DDBJ whole genome shotgun (WGS) entry which is preliminary data.</text>
</comment>
<dbReference type="GO" id="GO:0005840">
    <property type="term" value="C:ribosome"/>
    <property type="evidence" value="ECO:0007669"/>
    <property type="project" value="UniProtKB-KW"/>
</dbReference>
<name>A0A7X9E7H6_UNCKA</name>
<dbReference type="InterPro" id="IPR037147">
    <property type="entry name" value="Ribosomal_bL28_sf"/>
</dbReference>
<dbReference type="AlphaFoldDB" id="A0A7X9E7H6"/>
<comment type="similarity">
    <text evidence="1">Belongs to the bacterial ribosomal protein bL28 family.</text>
</comment>
<dbReference type="Pfam" id="PF00830">
    <property type="entry name" value="Ribosomal_L28"/>
    <property type="match status" value="1"/>
</dbReference>
<keyword evidence="3" id="KW-0687">Ribonucleoprotein</keyword>
<dbReference type="GO" id="GO:0003735">
    <property type="term" value="F:structural constituent of ribosome"/>
    <property type="evidence" value="ECO:0007669"/>
    <property type="project" value="InterPro"/>
</dbReference>
<proteinExistence type="inferred from homology"/>
<dbReference type="GO" id="GO:1990904">
    <property type="term" value="C:ribonucleoprotein complex"/>
    <property type="evidence" value="ECO:0007669"/>
    <property type="project" value="UniProtKB-KW"/>
</dbReference>
<evidence type="ECO:0000256" key="2">
    <source>
        <dbReference type="ARBA" id="ARBA00022980"/>
    </source>
</evidence>
<dbReference type="Proteomes" id="UP000590542">
    <property type="component" value="Unassembled WGS sequence"/>
</dbReference>
<keyword evidence="2" id="KW-0689">Ribosomal protein</keyword>
<evidence type="ECO:0000313" key="4">
    <source>
        <dbReference type="EMBL" id="NMB91922.1"/>
    </source>
</evidence>
<dbReference type="SUPFAM" id="SSF143800">
    <property type="entry name" value="L28p-like"/>
    <property type="match status" value="1"/>
</dbReference>
<sequence>MSRVCDICGKTYQKSNLVPRGIGNRVTRRTKSHNKANLRVKRFLINGVRVKFKLCASCLKRIKKEDKDMQREMEAKAQLVEFK</sequence>
<evidence type="ECO:0000313" key="5">
    <source>
        <dbReference type="Proteomes" id="UP000590542"/>
    </source>
</evidence>
<evidence type="ECO:0008006" key="6">
    <source>
        <dbReference type="Google" id="ProtNLM"/>
    </source>
</evidence>
<evidence type="ECO:0000256" key="1">
    <source>
        <dbReference type="ARBA" id="ARBA00008760"/>
    </source>
</evidence>
<dbReference type="InterPro" id="IPR034704">
    <property type="entry name" value="Ribosomal_bL28/bL31-like_sf"/>
</dbReference>
<dbReference type="Gene3D" id="2.30.170.40">
    <property type="entry name" value="Ribosomal protein L28/L24"/>
    <property type="match status" value="1"/>
</dbReference>
<evidence type="ECO:0000256" key="3">
    <source>
        <dbReference type="ARBA" id="ARBA00023274"/>
    </source>
</evidence>
<organism evidence="4 5">
    <name type="scientific">candidate division WWE3 bacterium</name>
    <dbReference type="NCBI Taxonomy" id="2053526"/>
    <lineage>
        <taxon>Bacteria</taxon>
        <taxon>Katanobacteria</taxon>
    </lineage>
</organism>
<gene>
    <name evidence="4" type="ORF">GYA37_03700</name>
</gene>
<reference evidence="4 5" key="1">
    <citation type="journal article" date="2020" name="Biotechnol. Biofuels">
        <title>New insights from the biogas microbiome by comprehensive genome-resolved metagenomics of nearly 1600 species originating from multiple anaerobic digesters.</title>
        <authorList>
            <person name="Campanaro S."/>
            <person name="Treu L."/>
            <person name="Rodriguez-R L.M."/>
            <person name="Kovalovszki A."/>
            <person name="Ziels R.M."/>
            <person name="Maus I."/>
            <person name="Zhu X."/>
            <person name="Kougias P.G."/>
            <person name="Basile A."/>
            <person name="Luo G."/>
            <person name="Schluter A."/>
            <person name="Konstantinidis K.T."/>
            <person name="Angelidaki I."/>
        </authorList>
    </citation>
    <scope>NUCLEOTIDE SEQUENCE [LARGE SCALE GENOMIC DNA]</scope>
    <source>
        <strain evidence="4">AS27yjCOA_202</strain>
    </source>
</reference>